<evidence type="ECO:0000313" key="6">
    <source>
        <dbReference type="Proteomes" id="UP000322214"/>
    </source>
</evidence>
<evidence type="ECO:0000259" key="4">
    <source>
        <dbReference type="Pfam" id="PF25954"/>
    </source>
</evidence>
<dbReference type="Proteomes" id="UP000322214">
    <property type="component" value="Chromosome"/>
</dbReference>
<dbReference type="STRING" id="980251.GCA_001642875_02123"/>
<keyword evidence="6" id="KW-1185">Reference proteome</keyword>
<evidence type="ECO:0000256" key="2">
    <source>
        <dbReference type="ARBA" id="ARBA00023054"/>
    </source>
</evidence>
<organism evidence="5 6">
    <name type="scientific">Mariniblastus fucicola</name>
    <dbReference type="NCBI Taxonomy" id="980251"/>
    <lineage>
        <taxon>Bacteria</taxon>
        <taxon>Pseudomonadati</taxon>
        <taxon>Planctomycetota</taxon>
        <taxon>Planctomycetia</taxon>
        <taxon>Pirellulales</taxon>
        <taxon>Pirellulaceae</taxon>
        <taxon>Mariniblastus</taxon>
    </lineage>
</organism>
<keyword evidence="3" id="KW-1133">Transmembrane helix</keyword>
<reference evidence="5 6" key="1">
    <citation type="submission" date="2019-08" db="EMBL/GenBank/DDBJ databases">
        <title>Deep-cultivation of Planctomycetes and their phenomic and genomic characterization uncovers novel biology.</title>
        <authorList>
            <person name="Wiegand S."/>
            <person name="Jogler M."/>
            <person name="Boedeker C."/>
            <person name="Pinto D."/>
            <person name="Vollmers J."/>
            <person name="Rivas-Marin E."/>
            <person name="Kohn T."/>
            <person name="Peeters S.H."/>
            <person name="Heuer A."/>
            <person name="Rast P."/>
            <person name="Oberbeckmann S."/>
            <person name="Bunk B."/>
            <person name="Jeske O."/>
            <person name="Meyerdierks A."/>
            <person name="Storesund J.E."/>
            <person name="Kallscheuer N."/>
            <person name="Luecker S."/>
            <person name="Lage O.M."/>
            <person name="Pohl T."/>
            <person name="Merkel B.J."/>
            <person name="Hornburger P."/>
            <person name="Mueller R.-W."/>
            <person name="Bruemmer F."/>
            <person name="Labrenz M."/>
            <person name="Spormann A.M."/>
            <person name="Op den Camp H."/>
            <person name="Overmann J."/>
            <person name="Amann R."/>
            <person name="Jetten M.S.M."/>
            <person name="Mascher T."/>
            <person name="Medema M.H."/>
            <person name="Devos D.P."/>
            <person name="Kaster A.-K."/>
            <person name="Ovreas L."/>
            <person name="Rohde M."/>
            <person name="Galperin M.Y."/>
            <person name="Jogler C."/>
        </authorList>
    </citation>
    <scope>NUCLEOTIDE SEQUENCE [LARGE SCALE GENOMIC DNA]</scope>
    <source>
        <strain evidence="5 6">FC18</strain>
    </source>
</reference>
<comment type="subcellular location">
    <subcellularLocation>
        <location evidence="1">Cell envelope</location>
    </subcellularLocation>
</comment>
<evidence type="ECO:0000256" key="3">
    <source>
        <dbReference type="SAM" id="Phobius"/>
    </source>
</evidence>
<dbReference type="OrthoDB" id="9806939at2"/>
<dbReference type="PANTHER" id="PTHR32347:SF23">
    <property type="entry name" value="BLL5650 PROTEIN"/>
    <property type="match status" value="1"/>
</dbReference>
<dbReference type="Gene3D" id="2.40.30.170">
    <property type="match status" value="1"/>
</dbReference>
<keyword evidence="2" id="KW-0175">Coiled coil</keyword>
<sequence>MSTENQPIASTSKTPLHYRFHPAAAQSKGAPGASIDSRLLQTVVNGRSEKEVRAKLVELALSIKGTGGACFLHRDIEEMWTLSKGLPASGRLPDWAQFRDSLSETCESLALSNSIQTEPLPDGKTFGLLAPIRCRGKQPEIMLLVMASQKDAILATSSVQKMISSLALWLNSSSAADSDWQVNALAAVIELVANVEKQSDLKAATEETANLLANKLGCNSVAVGLWKNHRMQLKAISGISKIDQGSESSRNYLQALVESATREESGMFPASDHDNNHLLQAHKQLAAVTHSESVLSHPLLTEDEDVFGAIVFTGPKDIVDSSQLRRFNEAAAPAITSALQVVSKVKRNFLSRAVSFVAQKLSRGKQLFWLLAIVGLVAAMFLPITYRVRCNCVAEPVSRRFAVAPFDGQITLGHVEAGDLVKAGDVLADMDGRSINWELAGVTAELKQSIRTREMELKDRNVAKTVVSQLERQRLTSEEAILKYKRENLQIRSPIDGVVLSGSLERAEAASVETGKVLFEIGPTKPVRVEIAIPDDEIAQVRVGFPVKVWIDGQEEDPITAEIRKIHPRSETRDADNVFIAEIEFPNEDERLRPGMKGSARIDCEERSLGWSLFHKPMNWVRSRLTWW</sequence>
<dbReference type="AlphaFoldDB" id="A0A5B9PCI9"/>
<dbReference type="EMBL" id="CP042912">
    <property type="protein sequence ID" value="QEG22770.1"/>
    <property type="molecule type" value="Genomic_DNA"/>
</dbReference>
<protein>
    <submittedName>
        <fullName evidence="5">Putative efflux pump membrane fusion protein</fullName>
    </submittedName>
</protein>
<dbReference type="PANTHER" id="PTHR32347">
    <property type="entry name" value="EFFLUX SYSTEM COMPONENT YKNX-RELATED"/>
    <property type="match status" value="1"/>
</dbReference>
<dbReference type="InterPro" id="IPR050465">
    <property type="entry name" value="UPF0194_transport"/>
</dbReference>
<dbReference type="SUPFAM" id="SSF55781">
    <property type="entry name" value="GAF domain-like"/>
    <property type="match status" value="1"/>
</dbReference>
<evidence type="ECO:0000256" key="1">
    <source>
        <dbReference type="ARBA" id="ARBA00004196"/>
    </source>
</evidence>
<dbReference type="GO" id="GO:0030313">
    <property type="term" value="C:cell envelope"/>
    <property type="evidence" value="ECO:0007669"/>
    <property type="project" value="UniProtKB-SubCell"/>
</dbReference>
<accession>A0A5B9PCI9</accession>
<dbReference type="Gene3D" id="2.40.50.100">
    <property type="match status" value="1"/>
</dbReference>
<name>A0A5B9PCI9_9BACT</name>
<gene>
    <name evidence="5" type="ORF">MFFC18_26530</name>
</gene>
<feature type="transmembrane region" description="Helical" evidence="3">
    <location>
        <begin position="367"/>
        <end position="386"/>
    </location>
</feature>
<dbReference type="SUPFAM" id="SSF111369">
    <property type="entry name" value="HlyD-like secretion proteins"/>
    <property type="match status" value="1"/>
</dbReference>
<evidence type="ECO:0000313" key="5">
    <source>
        <dbReference type="EMBL" id="QEG22770.1"/>
    </source>
</evidence>
<dbReference type="Pfam" id="PF25954">
    <property type="entry name" value="Beta-barrel_RND_2"/>
    <property type="match status" value="1"/>
</dbReference>
<feature type="domain" description="CusB-like beta-barrel" evidence="4">
    <location>
        <begin position="528"/>
        <end position="602"/>
    </location>
</feature>
<proteinExistence type="predicted"/>
<keyword evidence="3" id="KW-0472">Membrane</keyword>
<keyword evidence="3" id="KW-0812">Transmembrane</keyword>
<dbReference type="KEGG" id="mff:MFFC18_26530"/>
<dbReference type="InterPro" id="IPR058792">
    <property type="entry name" value="Beta-barrel_RND_2"/>
</dbReference>